<feature type="region of interest" description="Disordered" evidence="2">
    <location>
        <begin position="157"/>
        <end position="184"/>
    </location>
</feature>
<dbReference type="Proteomes" id="UP000507470">
    <property type="component" value="Unassembled WGS sequence"/>
</dbReference>
<keyword evidence="1" id="KW-0862">Zinc</keyword>
<dbReference type="Gene3D" id="4.10.60.10">
    <property type="entry name" value="Zinc finger, CCHC-type"/>
    <property type="match status" value="1"/>
</dbReference>
<accession>A0A6J8EZL5</accession>
<evidence type="ECO:0000313" key="5">
    <source>
        <dbReference type="Proteomes" id="UP000507470"/>
    </source>
</evidence>
<dbReference type="EMBL" id="CACVKT020010352">
    <property type="protein sequence ID" value="CAC5426098.1"/>
    <property type="molecule type" value="Genomic_DNA"/>
</dbReference>
<keyword evidence="1" id="KW-0863">Zinc-finger</keyword>
<sequence>MKPSYNTSKNADDTLASGEDLALKVTLLRDKISSTENDRFGMVVSFQLQADRMREKNLAIIEEQRLKYEQERELYLQKKVISDRELNRGVSYRHTSTSDNYGPSAPKLATFDGKDTKDVKEQEEERFAVRLVEKEEDNKRNDLAEIKIIVKKILNMPNQNHGQRSRSPYRSPTPVRSKSPNRGMANTSCYQCGKEEHYARDCPNRIIYQNGSPMQKSKTLSINLTLDGRKVLAVVNSDAQTLVISTSFLRQLGPKVKMKQHILWKRVRDGSQAIFGLGNKEGEFSHVYRVTVTKKTIVPPQSMNVLKIEIDRTPNTDIAIPINYELNGLLTLNVVLKRDQEVITITDVNEIDRFTDNSSNDFEPMSDTDQPAEADRISATLTANPKMEEYTSKDSPEYSILSIKSDKIHDNATVNPHNPDKNMSNIGSVRVSVKPSTSDKQITQHLQDLYIRTIKDMTPSESKDIDELLCEFQDVFAKGDMNLGLFEGEIKHRIHMEIPYQ</sequence>
<name>A0A6J8EZL5_MYTCO</name>
<dbReference type="GO" id="GO:0008270">
    <property type="term" value="F:zinc ion binding"/>
    <property type="evidence" value="ECO:0007669"/>
    <property type="project" value="UniProtKB-KW"/>
</dbReference>
<dbReference type="SMART" id="SM00343">
    <property type="entry name" value="ZnF_C2HC"/>
    <property type="match status" value="1"/>
</dbReference>
<evidence type="ECO:0000256" key="2">
    <source>
        <dbReference type="SAM" id="MobiDB-lite"/>
    </source>
</evidence>
<dbReference type="InterPro" id="IPR036875">
    <property type="entry name" value="Znf_CCHC_sf"/>
</dbReference>
<dbReference type="GO" id="GO:0003676">
    <property type="term" value="F:nucleic acid binding"/>
    <property type="evidence" value="ECO:0007669"/>
    <property type="project" value="InterPro"/>
</dbReference>
<gene>
    <name evidence="4" type="ORF">MCOR_57839</name>
</gene>
<protein>
    <recommendedName>
        <fullName evidence="3">CCHC-type domain-containing protein</fullName>
    </recommendedName>
</protein>
<dbReference type="AlphaFoldDB" id="A0A6J8EZL5"/>
<dbReference type="InterPro" id="IPR001878">
    <property type="entry name" value="Znf_CCHC"/>
</dbReference>
<organism evidence="4 5">
    <name type="scientific">Mytilus coruscus</name>
    <name type="common">Sea mussel</name>
    <dbReference type="NCBI Taxonomy" id="42192"/>
    <lineage>
        <taxon>Eukaryota</taxon>
        <taxon>Metazoa</taxon>
        <taxon>Spiralia</taxon>
        <taxon>Lophotrochozoa</taxon>
        <taxon>Mollusca</taxon>
        <taxon>Bivalvia</taxon>
        <taxon>Autobranchia</taxon>
        <taxon>Pteriomorphia</taxon>
        <taxon>Mytilida</taxon>
        <taxon>Mytiloidea</taxon>
        <taxon>Mytilidae</taxon>
        <taxon>Mytilinae</taxon>
        <taxon>Mytilus</taxon>
    </lineage>
</organism>
<feature type="domain" description="CCHC-type" evidence="3">
    <location>
        <begin position="189"/>
        <end position="204"/>
    </location>
</feature>
<evidence type="ECO:0000256" key="1">
    <source>
        <dbReference type="PROSITE-ProRule" id="PRU00047"/>
    </source>
</evidence>
<feature type="region of interest" description="Disordered" evidence="2">
    <location>
        <begin position="93"/>
        <end position="117"/>
    </location>
</feature>
<reference evidence="4 5" key="1">
    <citation type="submission" date="2020-06" db="EMBL/GenBank/DDBJ databases">
        <authorList>
            <person name="Li R."/>
            <person name="Bekaert M."/>
        </authorList>
    </citation>
    <scope>NUCLEOTIDE SEQUENCE [LARGE SCALE GENOMIC DNA]</scope>
    <source>
        <strain evidence="5">wild</strain>
    </source>
</reference>
<dbReference type="PROSITE" id="PS50158">
    <property type="entry name" value="ZF_CCHC"/>
    <property type="match status" value="1"/>
</dbReference>
<proteinExistence type="predicted"/>
<dbReference type="Pfam" id="PF00098">
    <property type="entry name" value="zf-CCHC"/>
    <property type="match status" value="1"/>
</dbReference>
<keyword evidence="1" id="KW-0479">Metal-binding</keyword>
<dbReference type="SUPFAM" id="SSF57756">
    <property type="entry name" value="Retrovirus zinc finger-like domains"/>
    <property type="match status" value="1"/>
</dbReference>
<evidence type="ECO:0000259" key="3">
    <source>
        <dbReference type="PROSITE" id="PS50158"/>
    </source>
</evidence>
<evidence type="ECO:0000313" key="4">
    <source>
        <dbReference type="EMBL" id="CAC5426098.1"/>
    </source>
</evidence>
<keyword evidence="5" id="KW-1185">Reference proteome</keyword>